<organism evidence="3 4">
    <name type="scientific">Muntiacus reevesi</name>
    <name type="common">Reeves' muntjac</name>
    <name type="synonym">Cervus reevesi</name>
    <dbReference type="NCBI Taxonomy" id="9886"/>
    <lineage>
        <taxon>Eukaryota</taxon>
        <taxon>Metazoa</taxon>
        <taxon>Chordata</taxon>
        <taxon>Craniata</taxon>
        <taxon>Vertebrata</taxon>
        <taxon>Euteleostomi</taxon>
        <taxon>Mammalia</taxon>
        <taxon>Eutheria</taxon>
        <taxon>Laurasiatheria</taxon>
        <taxon>Artiodactyla</taxon>
        <taxon>Ruminantia</taxon>
        <taxon>Pecora</taxon>
        <taxon>Cervidae</taxon>
        <taxon>Muntiacinae</taxon>
        <taxon>Muntiacus</taxon>
    </lineage>
</organism>
<gene>
    <name evidence="3" type="ORF">FD755_002619</name>
</gene>
<dbReference type="PANTHER" id="PTHR14096">
    <property type="entry name" value="APOLIPOPROTEIN L"/>
    <property type="match status" value="1"/>
</dbReference>
<dbReference type="GO" id="GO:0016020">
    <property type="term" value="C:membrane"/>
    <property type="evidence" value="ECO:0007669"/>
    <property type="project" value="TreeGrafter"/>
</dbReference>
<evidence type="ECO:0000256" key="2">
    <source>
        <dbReference type="SAM" id="Phobius"/>
    </source>
</evidence>
<proteinExistence type="inferred from homology"/>
<feature type="transmembrane region" description="Helical" evidence="2">
    <location>
        <begin position="122"/>
        <end position="144"/>
    </location>
</feature>
<dbReference type="GO" id="GO:0005576">
    <property type="term" value="C:extracellular region"/>
    <property type="evidence" value="ECO:0007669"/>
    <property type="project" value="InterPro"/>
</dbReference>
<evidence type="ECO:0000313" key="3">
    <source>
        <dbReference type="EMBL" id="KAB0387663.1"/>
    </source>
</evidence>
<dbReference type="GO" id="GO:0006869">
    <property type="term" value="P:lipid transport"/>
    <property type="evidence" value="ECO:0007669"/>
    <property type="project" value="InterPro"/>
</dbReference>
<reference evidence="3 4" key="1">
    <citation type="submission" date="2019-06" db="EMBL/GenBank/DDBJ databases">
        <title>Discovery of a novel chromosome fission-fusion reversal in muntjac.</title>
        <authorList>
            <person name="Mudd A.B."/>
            <person name="Bredeson J.V."/>
            <person name="Baum R."/>
            <person name="Hockemeyer D."/>
            <person name="Rokhsar D.S."/>
        </authorList>
    </citation>
    <scope>NUCLEOTIDE SEQUENCE [LARGE SCALE GENOMIC DNA]</scope>
    <source>
        <strain evidence="3">UCam_UCB_Mr</strain>
        <tissue evidence="3">Fibroblast cell line</tissue>
    </source>
</reference>
<dbReference type="Proteomes" id="UP000326062">
    <property type="component" value="Chromosome 1"/>
</dbReference>
<dbReference type="EMBL" id="VCEB01000001">
    <property type="protein sequence ID" value="KAB0387663.1"/>
    <property type="molecule type" value="Genomic_DNA"/>
</dbReference>
<dbReference type="AlphaFoldDB" id="A0A5J5N6Y7"/>
<accession>A0A5J5N6Y7</accession>
<keyword evidence="2" id="KW-1133">Transmembrane helix</keyword>
<dbReference type="Pfam" id="PF05461">
    <property type="entry name" value="ApoL"/>
    <property type="match status" value="1"/>
</dbReference>
<evidence type="ECO:0008006" key="5">
    <source>
        <dbReference type="Google" id="ProtNLM"/>
    </source>
</evidence>
<comment type="similarity">
    <text evidence="1">Belongs to the apolipoprotein L family.</text>
</comment>
<comment type="caution">
    <text evidence="3">The sequence shown here is derived from an EMBL/GenBank/DDBJ whole genome shotgun (WGS) entry which is preliminary data.</text>
</comment>
<dbReference type="PANTHER" id="PTHR14096:SF27">
    <property type="entry name" value="APOLIPOPROTEIN L2"/>
    <property type="match status" value="1"/>
</dbReference>
<name>A0A5J5N6Y7_MUNRE</name>
<dbReference type="GO" id="GO:0042157">
    <property type="term" value="P:lipoprotein metabolic process"/>
    <property type="evidence" value="ECO:0007669"/>
    <property type="project" value="InterPro"/>
</dbReference>
<feature type="transmembrane region" description="Helical" evidence="2">
    <location>
        <begin position="150"/>
        <end position="173"/>
    </location>
</feature>
<protein>
    <recommendedName>
        <fullName evidence="5">Apolipoprotein L3</fullName>
    </recommendedName>
</protein>
<sequence>MSSEVPSESQSFFEDVIEYFQESATLEQLQFLLTEDKPWQNFVTEAGLSREEADVLREFLIKLQTDLAREDPDRLQKYQQEKERFLKEFPQVKQELKRSIRKLHELADKVDKVHRDCTISNVVASSTGVASGALGILGLILAPFTAGLSLGLSAAGIGLGAATAVTGVSTMVVEKVNTSSAETQASNINTAEMIAYGWNLYQVKDFGRYIHATRVARGSPQFVAAAQRYLTTGRLSARSARVRGHVGGTAQAVSRAVRIGRGVASGLFLALDVYSLVRDVQDLQEGAKTASAENMRQKARELETKLEELTWIYESLQ</sequence>
<evidence type="ECO:0000313" key="4">
    <source>
        <dbReference type="Proteomes" id="UP000326062"/>
    </source>
</evidence>
<keyword evidence="2" id="KW-0812">Transmembrane</keyword>
<dbReference type="GO" id="GO:0008289">
    <property type="term" value="F:lipid binding"/>
    <property type="evidence" value="ECO:0007669"/>
    <property type="project" value="InterPro"/>
</dbReference>
<keyword evidence="4" id="KW-1185">Reference proteome</keyword>
<keyword evidence="2" id="KW-0472">Membrane</keyword>
<dbReference type="InterPro" id="IPR008405">
    <property type="entry name" value="ApoL"/>
</dbReference>
<evidence type="ECO:0000256" key="1">
    <source>
        <dbReference type="ARBA" id="ARBA00010090"/>
    </source>
</evidence>